<organism evidence="1 2">
    <name type="scientific">Sediminivirga luteola</name>
    <dbReference type="NCBI Taxonomy" id="1774748"/>
    <lineage>
        <taxon>Bacteria</taxon>
        <taxon>Bacillati</taxon>
        <taxon>Actinomycetota</taxon>
        <taxon>Actinomycetes</taxon>
        <taxon>Micrococcales</taxon>
        <taxon>Brevibacteriaceae</taxon>
        <taxon>Sediminivirga</taxon>
    </lineage>
</organism>
<proteinExistence type="predicted"/>
<gene>
    <name evidence="1" type="ORF">GCM10011333_29570</name>
</gene>
<reference evidence="1" key="2">
    <citation type="submission" date="2020-09" db="EMBL/GenBank/DDBJ databases">
        <authorList>
            <person name="Sun Q."/>
            <person name="Zhou Y."/>
        </authorList>
    </citation>
    <scope>NUCLEOTIDE SEQUENCE</scope>
    <source>
        <strain evidence="1">CGMCC 1.12785</strain>
    </source>
</reference>
<keyword evidence="2" id="KW-1185">Reference proteome</keyword>
<accession>A0A8J2U0H3</accession>
<dbReference type="Pfam" id="PF11209">
    <property type="entry name" value="LmeA"/>
    <property type="match status" value="1"/>
</dbReference>
<dbReference type="InterPro" id="IPR021373">
    <property type="entry name" value="DUF2993"/>
</dbReference>
<dbReference type="AlphaFoldDB" id="A0A8J2U0H3"/>
<dbReference type="Proteomes" id="UP000616114">
    <property type="component" value="Unassembled WGS sequence"/>
</dbReference>
<sequence>MSAPTRRLDAPYRSPARRIGLALSAVLVVAVLLGAALAADRWAHAEAERRIGGALIDAADDVSGLSVDVAGFPFLLQYATGSLREVRLQADSVAYAGLDYTDVDVTARGVPASGEGTIDEARMSALIPGETLTRAAQEDPAIPENVEVAAQDGQLVVTARYLGFALEADMVPRAQGREIAVDVLAVRMGGVTVQVDSLPGFLGDLVQDLRIGMEALPEGVQLTDVTVEDDAVRIAVAGQDVPVPQV</sequence>
<comment type="caution">
    <text evidence="1">The sequence shown here is derived from an EMBL/GenBank/DDBJ whole genome shotgun (WGS) entry which is preliminary data.</text>
</comment>
<dbReference type="EMBL" id="BMFY01000015">
    <property type="protein sequence ID" value="GGA24612.1"/>
    <property type="molecule type" value="Genomic_DNA"/>
</dbReference>
<dbReference type="RefSeq" id="WP_188551667.1">
    <property type="nucleotide sequence ID" value="NZ_BMFY01000015.1"/>
</dbReference>
<evidence type="ECO:0008006" key="3">
    <source>
        <dbReference type="Google" id="ProtNLM"/>
    </source>
</evidence>
<reference evidence="1" key="1">
    <citation type="journal article" date="2014" name="Int. J. Syst. Evol. Microbiol.">
        <title>Complete genome sequence of Corynebacterium casei LMG S-19264T (=DSM 44701T), isolated from a smear-ripened cheese.</title>
        <authorList>
            <consortium name="US DOE Joint Genome Institute (JGI-PGF)"/>
            <person name="Walter F."/>
            <person name="Albersmeier A."/>
            <person name="Kalinowski J."/>
            <person name="Ruckert C."/>
        </authorList>
    </citation>
    <scope>NUCLEOTIDE SEQUENCE</scope>
    <source>
        <strain evidence="1">CGMCC 1.12785</strain>
    </source>
</reference>
<name>A0A8J2U0H3_9MICO</name>
<evidence type="ECO:0000313" key="1">
    <source>
        <dbReference type="EMBL" id="GGA24612.1"/>
    </source>
</evidence>
<protein>
    <recommendedName>
        <fullName evidence="3">DUF2993 family protein</fullName>
    </recommendedName>
</protein>
<evidence type="ECO:0000313" key="2">
    <source>
        <dbReference type="Proteomes" id="UP000616114"/>
    </source>
</evidence>